<feature type="compositionally biased region" description="Basic residues" evidence="8">
    <location>
        <begin position="276"/>
        <end position="292"/>
    </location>
</feature>
<dbReference type="GO" id="GO:0000987">
    <property type="term" value="F:cis-regulatory region sequence-specific DNA binding"/>
    <property type="evidence" value="ECO:0007669"/>
    <property type="project" value="TreeGrafter"/>
</dbReference>
<evidence type="ECO:0000256" key="4">
    <source>
        <dbReference type="ARBA" id="ARBA00023163"/>
    </source>
</evidence>
<dbReference type="PROSITE" id="PS51980">
    <property type="entry name" value="OCEL"/>
    <property type="match status" value="1"/>
</dbReference>
<dbReference type="EMBL" id="JABXBU010000015">
    <property type="protein sequence ID" value="KAF8787815.1"/>
    <property type="molecule type" value="Genomic_DNA"/>
</dbReference>
<dbReference type="AlphaFoldDB" id="A0A8T0FBX2"/>
<sequence>MDNIGEIDLVSHNEYNKSAILMRMSDDVLSLLEKYALNQETENRTLEAVALVERQKINIKPSVNSFEKTRSKIANQRKINRCREVEMPNSLTRAKKVAVKRSRTCTNAPNSVTINGNEKKKFMPYKGFDIVSQPLRKRIIHMLALKPCKKSEILDRLMKEGISEFQKSKLIVILYEFLFSRKCSNCSKKEAKASQTGVILEPQNPPNVLPPNKRSLVDEIIAGSMPIQKKQKTIVKEENPGLPSLAQYAMRNSTPKNSPTSESKESNIEVSSPPSSKKKRKKNKRKKRKKNKLCLSNSEVKSYLPSTVINTTNPVLLKDSCLVKKITSPPVAPSSTVDDTTLDANRVSLNNSGSFFSFRNDSSLVQKTKVPFLKETQSNNTSQIVRKPTLSPKEFQNLDSFNPKLEETRKKDIFPSTIVKLSEPPVTRTQELSSHSASSSSRSAVVKLPEPFHNKKNHDANDFRRKFPKITSLEQRNRCKELFDYEYSSYIVLLKSVNKAIERMNDLEENLKTLKEGTQEYEAALLKLFQVYKMYLENSQHRECSQLVSRYQKKLSYIRSLILEFDNEHYGNLSSNNSE</sequence>
<dbReference type="GO" id="GO:0008023">
    <property type="term" value="C:transcription elongation factor complex"/>
    <property type="evidence" value="ECO:0007669"/>
    <property type="project" value="InterPro"/>
</dbReference>
<feature type="domain" description="OCEL" evidence="9">
    <location>
        <begin position="461"/>
        <end position="570"/>
    </location>
</feature>
<evidence type="ECO:0000259" key="9">
    <source>
        <dbReference type="PROSITE" id="PS51980"/>
    </source>
</evidence>
<dbReference type="Pfam" id="PF10390">
    <property type="entry name" value="ELL"/>
    <property type="match status" value="1"/>
</dbReference>
<feature type="region of interest" description="Disordered" evidence="8">
    <location>
        <begin position="194"/>
        <end position="213"/>
    </location>
</feature>
<dbReference type="Gene3D" id="6.10.140.340">
    <property type="match status" value="1"/>
</dbReference>
<reference evidence="10" key="2">
    <citation type="submission" date="2020-06" db="EMBL/GenBank/DDBJ databases">
        <authorList>
            <person name="Sheffer M."/>
        </authorList>
    </citation>
    <scope>NUCLEOTIDE SEQUENCE</scope>
</reference>
<dbReference type="InterPro" id="IPR042065">
    <property type="entry name" value="E3_ELL-like"/>
</dbReference>
<keyword evidence="10" id="KW-0251">Elongation factor</keyword>
<proteinExistence type="inferred from homology"/>
<keyword evidence="10" id="KW-0648">Protein biosynthesis</keyword>
<dbReference type="InterPro" id="IPR031176">
    <property type="entry name" value="ELL/occludin"/>
</dbReference>
<evidence type="ECO:0000256" key="7">
    <source>
        <dbReference type="SAM" id="Coils"/>
    </source>
</evidence>
<feature type="coiled-coil region" evidence="7">
    <location>
        <begin position="497"/>
        <end position="524"/>
    </location>
</feature>
<evidence type="ECO:0000256" key="8">
    <source>
        <dbReference type="SAM" id="MobiDB-lite"/>
    </source>
</evidence>
<dbReference type="InterPro" id="IPR010844">
    <property type="entry name" value="Occludin_ELL"/>
</dbReference>
<keyword evidence="5" id="KW-0539">Nucleus</keyword>
<keyword evidence="11" id="KW-1185">Reference proteome</keyword>
<name>A0A8T0FBX2_ARGBR</name>
<evidence type="ECO:0000256" key="5">
    <source>
        <dbReference type="ARBA" id="ARBA00023242"/>
    </source>
</evidence>
<evidence type="ECO:0000256" key="6">
    <source>
        <dbReference type="PROSITE-ProRule" id="PRU01324"/>
    </source>
</evidence>
<reference evidence="10" key="1">
    <citation type="journal article" date="2020" name="bioRxiv">
        <title>Chromosome-level reference genome of the European wasp spider Argiope bruennichi: a resource for studies on range expansion and evolutionary adaptation.</title>
        <authorList>
            <person name="Sheffer M.M."/>
            <person name="Hoppe A."/>
            <person name="Krehenwinkel H."/>
            <person name="Uhl G."/>
            <person name="Kuss A.W."/>
            <person name="Jensen L."/>
            <person name="Jensen C."/>
            <person name="Gillespie R.G."/>
            <person name="Hoff K.J."/>
            <person name="Prost S."/>
        </authorList>
    </citation>
    <scope>NUCLEOTIDE SEQUENCE</scope>
</reference>
<dbReference type="PANTHER" id="PTHR23288:SF17">
    <property type="entry name" value="RNA POLYMERASE II ELONGATION FACTOR ELL"/>
    <property type="match status" value="1"/>
</dbReference>
<keyword evidence="4" id="KW-0804">Transcription</keyword>
<comment type="similarity">
    <text evidence="2 6">Belongs to the ELL/occludin family.</text>
</comment>
<dbReference type="GO" id="GO:0003746">
    <property type="term" value="F:translation elongation factor activity"/>
    <property type="evidence" value="ECO:0007669"/>
    <property type="project" value="UniProtKB-KW"/>
</dbReference>
<protein>
    <submittedName>
        <fullName evidence="10">RNA polymerase II elongation factor ELL like protein</fullName>
    </submittedName>
</protein>
<feature type="compositionally biased region" description="Polar residues" evidence="8">
    <location>
        <begin position="251"/>
        <end position="261"/>
    </location>
</feature>
<gene>
    <name evidence="10" type="ORF">HNY73_009377</name>
</gene>
<comment type="subcellular location">
    <subcellularLocation>
        <location evidence="1">Nucleus</location>
    </subcellularLocation>
</comment>
<evidence type="ECO:0000313" key="11">
    <source>
        <dbReference type="Proteomes" id="UP000807504"/>
    </source>
</evidence>
<feature type="compositionally biased region" description="Low complexity" evidence="8">
    <location>
        <begin position="433"/>
        <end position="444"/>
    </location>
</feature>
<evidence type="ECO:0000256" key="3">
    <source>
        <dbReference type="ARBA" id="ARBA00023015"/>
    </source>
</evidence>
<dbReference type="GO" id="GO:0032968">
    <property type="term" value="P:positive regulation of transcription elongation by RNA polymerase II"/>
    <property type="evidence" value="ECO:0007669"/>
    <property type="project" value="TreeGrafter"/>
</dbReference>
<comment type="caution">
    <text evidence="10">The sequence shown here is derived from an EMBL/GenBank/DDBJ whole genome shotgun (WGS) entry which is preliminary data.</text>
</comment>
<dbReference type="InterPro" id="IPR019464">
    <property type="entry name" value="ELL_N"/>
</dbReference>
<dbReference type="Proteomes" id="UP000807504">
    <property type="component" value="Unassembled WGS sequence"/>
</dbReference>
<feature type="region of interest" description="Disordered" evidence="8">
    <location>
        <begin position="251"/>
        <end position="296"/>
    </location>
</feature>
<dbReference type="SUPFAM" id="SSF46785">
    <property type="entry name" value="Winged helix' DNA-binding domain"/>
    <property type="match status" value="1"/>
</dbReference>
<dbReference type="SUPFAM" id="SSF144292">
    <property type="entry name" value="occludin/ELL-like"/>
    <property type="match status" value="1"/>
</dbReference>
<keyword evidence="3" id="KW-0805">Transcription regulation</keyword>
<dbReference type="GO" id="GO:0042795">
    <property type="term" value="P:snRNA transcription by RNA polymerase II"/>
    <property type="evidence" value="ECO:0007669"/>
    <property type="project" value="TreeGrafter"/>
</dbReference>
<dbReference type="Pfam" id="PF07303">
    <property type="entry name" value="Occludin_ELL"/>
    <property type="match status" value="1"/>
</dbReference>
<feature type="region of interest" description="Disordered" evidence="8">
    <location>
        <begin position="425"/>
        <end position="445"/>
    </location>
</feature>
<evidence type="ECO:0000313" key="10">
    <source>
        <dbReference type="EMBL" id="KAF8787815.1"/>
    </source>
</evidence>
<dbReference type="GO" id="GO:0006368">
    <property type="term" value="P:transcription elongation by RNA polymerase II"/>
    <property type="evidence" value="ECO:0007669"/>
    <property type="project" value="InterPro"/>
</dbReference>
<dbReference type="PANTHER" id="PTHR23288">
    <property type="entry name" value="OCCLUDIN AND RNA POLYMERASE II ELONGATION FACTOR ELL"/>
    <property type="match status" value="1"/>
</dbReference>
<organism evidence="10 11">
    <name type="scientific">Argiope bruennichi</name>
    <name type="common">Wasp spider</name>
    <name type="synonym">Aranea bruennichi</name>
    <dbReference type="NCBI Taxonomy" id="94029"/>
    <lineage>
        <taxon>Eukaryota</taxon>
        <taxon>Metazoa</taxon>
        <taxon>Ecdysozoa</taxon>
        <taxon>Arthropoda</taxon>
        <taxon>Chelicerata</taxon>
        <taxon>Arachnida</taxon>
        <taxon>Araneae</taxon>
        <taxon>Araneomorphae</taxon>
        <taxon>Entelegynae</taxon>
        <taxon>Araneoidea</taxon>
        <taxon>Araneidae</taxon>
        <taxon>Argiope</taxon>
    </lineage>
</organism>
<keyword evidence="7" id="KW-0175">Coiled coil</keyword>
<dbReference type="InterPro" id="IPR036390">
    <property type="entry name" value="WH_DNA-bd_sf"/>
</dbReference>
<evidence type="ECO:0000256" key="1">
    <source>
        <dbReference type="ARBA" id="ARBA00004123"/>
    </source>
</evidence>
<evidence type="ECO:0000256" key="2">
    <source>
        <dbReference type="ARBA" id="ARBA00009171"/>
    </source>
</evidence>
<accession>A0A8T0FBX2</accession>
<dbReference type="Gene3D" id="1.10.10.2670">
    <property type="entry name" value="E3 ubiquitin-protein ligase"/>
    <property type="match status" value="1"/>
</dbReference>